<evidence type="ECO:0000313" key="1">
    <source>
        <dbReference type="EMBL" id="KGE88799.1"/>
    </source>
</evidence>
<reference evidence="1 2" key="1">
    <citation type="journal article" date="2014" name="Int. J. Syst. Evol. Microbiol.">
        <title>Phaeodactylibacter xiamenensis gen. nov., sp. nov., a member of the family Saprospiraceae isolated from the marine alga Phaeodactylum tricornutum.</title>
        <authorList>
            <person name="Chen Z.Jr."/>
            <person name="Lei X."/>
            <person name="Lai Q."/>
            <person name="Li Y."/>
            <person name="Zhang B."/>
            <person name="Zhang J."/>
            <person name="Zhang H."/>
            <person name="Yang L."/>
            <person name="Zheng W."/>
            <person name="Tian Y."/>
            <person name="Yu Z."/>
            <person name="Xu H.Jr."/>
            <person name="Zheng T."/>
        </authorList>
    </citation>
    <scope>NUCLEOTIDE SEQUENCE [LARGE SCALE GENOMIC DNA]</scope>
    <source>
        <strain evidence="1 2">KD52</strain>
    </source>
</reference>
<dbReference type="Proteomes" id="UP000029736">
    <property type="component" value="Unassembled WGS sequence"/>
</dbReference>
<gene>
    <name evidence="1" type="ORF">IX84_06585</name>
</gene>
<dbReference type="AlphaFoldDB" id="A0A098S8E0"/>
<comment type="caution">
    <text evidence="1">The sequence shown here is derived from an EMBL/GenBank/DDBJ whole genome shotgun (WGS) entry which is preliminary data.</text>
</comment>
<dbReference type="EMBL" id="JPOS01000016">
    <property type="protein sequence ID" value="KGE88799.1"/>
    <property type="molecule type" value="Genomic_DNA"/>
</dbReference>
<accession>A0A098S8E0</accession>
<keyword evidence="2" id="KW-1185">Reference proteome</keyword>
<dbReference type="STRING" id="1524460.IX84_06585"/>
<proteinExistence type="predicted"/>
<name>A0A098S8E0_9BACT</name>
<sequence>MNEKDLQKQLDQQMKAQNNRAIADFEGYSPLEMRQIMYDTFGAESPLQLKKATEADYRKVPLLNQVKYLCGLIEQSGELKLTAKGFLPTKIVADIYQQGFMKEMQFEKGISKLYKETDSLTINLTRLLIEIAGLVKKRQGKLSLTKKGTQILADDQELLRLLLLTFATKFNWAYYDGYGENQIGQLGYGFSLILLSKYGAEKRLESFYAERYFRAFPQLLQSIQPTSYRTPMEYATGCYAVRTFERFLDYFGWIEIEHRGMGFDRKTYISKTDLFDCFIQCLPHGTGL</sequence>
<protein>
    <submittedName>
        <fullName evidence="1">Uncharacterized protein</fullName>
    </submittedName>
</protein>
<evidence type="ECO:0000313" key="2">
    <source>
        <dbReference type="Proteomes" id="UP000029736"/>
    </source>
</evidence>
<organism evidence="1 2">
    <name type="scientific">Phaeodactylibacter xiamenensis</name>
    <dbReference type="NCBI Taxonomy" id="1524460"/>
    <lineage>
        <taxon>Bacteria</taxon>
        <taxon>Pseudomonadati</taxon>
        <taxon>Bacteroidota</taxon>
        <taxon>Saprospiria</taxon>
        <taxon>Saprospirales</taxon>
        <taxon>Haliscomenobacteraceae</taxon>
        <taxon>Phaeodactylibacter</taxon>
    </lineage>
</organism>
<dbReference type="OrthoDB" id="9816539at2"/>
<dbReference type="RefSeq" id="WP_044217845.1">
    <property type="nucleotide sequence ID" value="NZ_JBKAGJ010000001.1"/>
</dbReference>